<gene>
    <name evidence="2" type="ORF">A2650_04120</name>
</gene>
<name>A0A1F8EIL5_9BACT</name>
<feature type="compositionally biased region" description="Basic and acidic residues" evidence="1">
    <location>
        <begin position="207"/>
        <end position="222"/>
    </location>
</feature>
<dbReference type="AlphaFoldDB" id="A0A1F8EIL5"/>
<reference evidence="2 3" key="1">
    <citation type="journal article" date="2016" name="Nat. Commun.">
        <title>Thousands of microbial genomes shed light on interconnected biogeochemical processes in an aquifer system.</title>
        <authorList>
            <person name="Anantharaman K."/>
            <person name="Brown C.T."/>
            <person name="Hug L.A."/>
            <person name="Sharon I."/>
            <person name="Castelle C.J."/>
            <person name="Probst A.J."/>
            <person name="Thomas B.C."/>
            <person name="Singh A."/>
            <person name="Wilkins M.J."/>
            <person name="Karaoz U."/>
            <person name="Brodie E.L."/>
            <person name="Williams K.H."/>
            <person name="Hubbard S.S."/>
            <person name="Banfield J.F."/>
        </authorList>
    </citation>
    <scope>NUCLEOTIDE SEQUENCE [LARGE SCALE GENOMIC DNA]</scope>
</reference>
<sequence>MSFHRGGMNFDFTVLDEAAYEGFLRNIRNVDGAALKGLLTLKGSFYIVTETDLQSVLVDGAEWQAKRVFANDGPERNCSACQKAFQPVKIPWKNRETGQEGVGGNFFVRKTIEVEKYLETFSDVGFKETYHAEHDTLTTEALGSKELPSTVRAATACQNCRERLMRASRVRFVAFDGLAGELRSAEEGITRAMAVTAFVESSTRRRQPQDNRGQQRRDDRRQGGGGRGGYDQGGGHRKADRAVWNGVPLFTSTVETLKRLVAEGKLSDSRESVLMRSASELESLGVERAGMVIAKVQQVDDRERENASRSTAAGRGAVSLGERAHGDVEAFRSSGRQSRRR</sequence>
<comment type="caution">
    <text evidence="2">The sequence shown here is derived from an EMBL/GenBank/DDBJ whole genome shotgun (WGS) entry which is preliminary data.</text>
</comment>
<dbReference type="EMBL" id="MGJD01000016">
    <property type="protein sequence ID" value="OGN00697.1"/>
    <property type="molecule type" value="Genomic_DNA"/>
</dbReference>
<accession>A0A1F8EIL5</accession>
<organism evidence="2 3">
    <name type="scientific">Candidatus Yanofskybacteria bacterium RIFCSPHIGHO2_01_FULL_41_53</name>
    <dbReference type="NCBI Taxonomy" id="1802663"/>
    <lineage>
        <taxon>Bacteria</taxon>
        <taxon>Candidatus Yanofskyibacteriota</taxon>
    </lineage>
</organism>
<proteinExistence type="predicted"/>
<evidence type="ECO:0000313" key="2">
    <source>
        <dbReference type="EMBL" id="OGN00697.1"/>
    </source>
</evidence>
<feature type="compositionally biased region" description="Gly residues" evidence="1">
    <location>
        <begin position="223"/>
        <end position="233"/>
    </location>
</feature>
<dbReference type="Proteomes" id="UP000177117">
    <property type="component" value="Unassembled WGS sequence"/>
</dbReference>
<feature type="region of interest" description="Disordered" evidence="1">
    <location>
        <begin position="300"/>
        <end position="341"/>
    </location>
</feature>
<feature type="region of interest" description="Disordered" evidence="1">
    <location>
        <begin position="199"/>
        <end position="238"/>
    </location>
</feature>
<evidence type="ECO:0000313" key="3">
    <source>
        <dbReference type="Proteomes" id="UP000177117"/>
    </source>
</evidence>
<protein>
    <submittedName>
        <fullName evidence="2">Uncharacterized protein</fullName>
    </submittedName>
</protein>
<evidence type="ECO:0000256" key="1">
    <source>
        <dbReference type="SAM" id="MobiDB-lite"/>
    </source>
</evidence>